<comment type="caution">
    <text evidence="1">The sequence shown here is derived from an EMBL/GenBank/DDBJ whole genome shotgun (WGS) entry which is preliminary data.</text>
</comment>
<keyword evidence="2" id="KW-1185">Reference proteome</keyword>
<reference evidence="1 2" key="1">
    <citation type="submission" date="2019-02" db="EMBL/GenBank/DDBJ databases">
        <title>Sequencing the genomes of 1000 actinobacteria strains.</title>
        <authorList>
            <person name="Klenk H.-P."/>
        </authorList>
    </citation>
    <scope>NUCLEOTIDE SEQUENCE [LARGE SCALE GENOMIC DNA]</scope>
    <source>
        <strain evidence="1 2">DSM 45612</strain>
    </source>
</reference>
<dbReference type="Proteomes" id="UP000294114">
    <property type="component" value="Unassembled WGS sequence"/>
</dbReference>
<sequence length="53" mass="5297">MVLALLDVVALTEPNLFANRAGVGMGILLLAGLVRAAARGVAAGTSGPPARKR</sequence>
<gene>
    <name evidence="1" type="ORF">EV384_4687</name>
</gene>
<protein>
    <submittedName>
        <fullName evidence="1">Uncharacterized protein</fullName>
    </submittedName>
</protein>
<dbReference type="EMBL" id="SHLD01000001">
    <property type="protein sequence ID" value="RZU76082.1"/>
    <property type="molecule type" value="Genomic_DNA"/>
</dbReference>
<evidence type="ECO:0000313" key="2">
    <source>
        <dbReference type="Proteomes" id="UP000294114"/>
    </source>
</evidence>
<dbReference type="AlphaFoldDB" id="A0A4Q8BDU2"/>
<name>A0A4Q8BDU2_9ACTN</name>
<dbReference type="RefSeq" id="WP_165440038.1">
    <property type="nucleotide sequence ID" value="NZ_SHLD01000001.1"/>
</dbReference>
<evidence type="ECO:0000313" key="1">
    <source>
        <dbReference type="EMBL" id="RZU76082.1"/>
    </source>
</evidence>
<proteinExistence type="predicted"/>
<accession>A0A4Q8BDU2</accession>
<organism evidence="1 2">
    <name type="scientific">Micromonospora kangleipakensis</name>
    <dbReference type="NCBI Taxonomy" id="1077942"/>
    <lineage>
        <taxon>Bacteria</taxon>
        <taxon>Bacillati</taxon>
        <taxon>Actinomycetota</taxon>
        <taxon>Actinomycetes</taxon>
        <taxon>Micromonosporales</taxon>
        <taxon>Micromonosporaceae</taxon>
        <taxon>Micromonospora</taxon>
    </lineage>
</organism>